<reference evidence="1 2" key="1">
    <citation type="journal article" date="2023" name="Nucleic Acids Res.">
        <title>The hologenome of Daphnia magna reveals possible DNA methylation and microbiome-mediated evolution of the host genome.</title>
        <authorList>
            <person name="Chaturvedi A."/>
            <person name="Li X."/>
            <person name="Dhandapani V."/>
            <person name="Marshall H."/>
            <person name="Kissane S."/>
            <person name="Cuenca-Cambronero M."/>
            <person name="Asole G."/>
            <person name="Calvet F."/>
            <person name="Ruiz-Romero M."/>
            <person name="Marangio P."/>
            <person name="Guigo R."/>
            <person name="Rago D."/>
            <person name="Mirbahai L."/>
            <person name="Eastwood N."/>
            <person name="Colbourne J.K."/>
            <person name="Zhou J."/>
            <person name="Mallon E."/>
            <person name="Orsini L."/>
        </authorList>
    </citation>
    <scope>NUCLEOTIDE SEQUENCE [LARGE SCALE GENOMIC DNA]</scope>
    <source>
        <strain evidence="1">LRV0_1</strain>
    </source>
</reference>
<protein>
    <submittedName>
        <fullName evidence="1">Uncharacterized protein</fullName>
    </submittedName>
</protein>
<comment type="caution">
    <text evidence="1">The sequence shown here is derived from an EMBL/GenBank/DDBJ whole genome shotgun (WGS) entry which is preliminary data.</text>
</comment>
<sequence>MKKDCYTAFCTDCNALTVVRLRKQKRIHCLGFGNQLEFCTKFEDDWSFREETIAADRPRNCTLLETRSAKEHIKIRWTKANNKKERFIAVLSSMPNRPGNIFALLQKRNV</sequence>
<dbReference type="EMBL" id="JAOYFB010000037">
    <property type="protein sequence ID" value="KAK4024911.1"/>
    <property type="molecule type" value="Genomic_DNA"/>
</dbReference>
<dbReference type="Proteomes" id="UP001234178">
    <property type="component" value="Unassembled WGS sequence"/>
</dbReference>
<evidence type="ECO:0000313" key="2">
    <source>
        <dbReference type="Proteomes" id="UP001234178"/>
    </source>
</evidence>
<keyword evidence="2" id="KW-1185">Reference proteome</keyword>
<accession>A0ABR0AIH6</accession>
<organism evidence="1 2">
    <name type="scientific">Daphnia magna</name>
    <dbReference type="NCBI Taxonomy" id="35525"/>
    <lineage>
        <taxon>Eukaryota</taxon>
        <taxon>Metazoa</taxon>
        <taxon>Ecdysozoa</taxon>
        <taxon>Arthropoda</taxon>
        <taxon>Crustacea</taxon>
        <taxon>Branchiopoda</taxon>
        <taxon>Diplostraca</taxon>
        <taxon>Cladocera</taxon>
        <taxon>Anomopoda</taxon>
        <taxon>Daphniidae</taxon>
        <taxon>Daphnia</taxon>
    </lineage>
</organism>
<gene>
    <name evidence="1" type="ORF">OUZ56_010403</name>
</gene>
<evidence type="ECO:0000313" key="1">
    <source>
        <dbReference type="EMBL" id="KAK4024911.1"/>
    </source>
</evidence>
<name>A0ABR0AIH6_9CRUS</name>
<proteinExistence type="predicted"/>